<dbReference type="RefSeq" id="WP_173164548.1">
    <property type="nucleotide sequence ID" value="NZ_CP053716.1"/>
</dbReference>
<dbReference type="Gene3D" id="2.40.30.10">
    <property type="entry name" value="Translation factors"/>
    <property type="match status" value="1"/>
</dbReference>
<dbReference type="InterPro" id="IPR036188">
    <property type="entry name" value="FAD/NAD-bd_sf"/>
</dbReference>
<proteinExistence type="predicted"/>
<evidence type="ECO:0000256" key="1">
    <source>
        <dbReference type="SAM" id="MobiDB-lite"/>
    </source>
</evidence>
<dbReference type="Pfam" id="PF13450">
    <property type="entry name" value="NAD_binding_8"/>
    <property type="match status" value="1"/>
</dbReference>
<dbReference type="SUPFAM" id="SSF51905">
    <property type="entry name" value="FAD/NAD(P)-binding domain"/>
    <property type="match status" value="1"/>
</dbReference>
<dbReference type="InterPro" id="IPR023166">
    <property type="entry name" value="BaiN-like_dom_sf"/>
</dbReference>
<protein>
    <submittedName>
        <fullName evidence="3">FAD-dependent oxidoreductase</fullName>
    </submittedName>
</protein>
<evidence type="ECO:0000313" key="4">
    <source>
        <dbReference type="Proteomes" id="UP000503297"/>
    </source>
</evidence>
<dbReference type="PRINTS" id="PR00368">
    <property type="entry name" value="FADPNR"/>
</dbReference>
<dbReference type="AlphaFoldDB" id="A0A6M8J0E4"/>
<dbReference type="EMBL" id="CP053716">
    <property type="protein sequence ID" value="QKF07430.1"/>
    <property type="molecule type" value="Genomic_DNA"/>
</dbReference>
<dbReference type="InterPro" id="IPR057661">
    <property type="entry name" value="RsdA/BaiN/AoA(So)_Rossmann"/>
</dbReference>
<dbReference type="Pfam" id="PF03486">
    <property type="entry name" value="HI0933_like"/>
    <property type="match status" value="1"/>
</dbReference>
<organism evidence="3 4">
    <name type="scientific">Berryella wangjianweii</name>
    <dbReference type="NCBI Taxonomy" id="2734634"/>
    <lineage>
        <taxon>Bacteria</taxon>
        <taxon>Bacillati</taxon>
        <taxon>Actinomycetota</taxon>
        <taxon>Coriobacteriia</taxon>
        <taxon>Eggerthellales</taxon>
        <taxon>Eggerthellaceae</taxon>
        <taxon>Berryella</taxon>
    </lineage>
</organism>
<dbReference type="SUPFAM" id="SSF160996">
    <property type="entry name" value="HI0933 insert domain-like"/>
    <property type="match status" value="1"/>
</dbReference>
<name>A0A6M8J0E4_9ACTN</name>
<dbReference type="Gene3D" id="1.10.8.260">
    <property type="entry name" value="HI0933 insert domain-like"/>
    <property type="match status" value="1"/>
</dbReference>
<feature type="domain" description="RsdA/BaiN/AoA(So)-like Rossmann fold-like" evidence="2">
    <location>
        <begin position="141"/>
        <end position="459"/>
    </location>
</feature>
<dbReference type="PANTHER" id="PTHR42887">
    <property type="entry name" value="OS12G0638800 PROTEIN"/>
    <property type="match status" value="1"/>
</dbReference>
<evidence type="ECO:0000259" key="2">
    <source>
        <dbReference type="Pfam" id="PF03486"/>
    </source>
</evidence>
<dbReference type="PRINTS" id="PR00411">
    <property type="entry name" value="PNDRDTASEI"/>
</dbReference>
<dbReference type="InterPro" id="IPR004792">
    <property type="entry name" value="BaiN-like"/>
</dbReference>
<dbReference type="KEGG" id="bwa:HLV38_04330"/>
<dbReference type="Gene3D" id="3.50.50.60">
    <property type="entry name" value="FAD/NAD(P)-binding domain"/>
    <property type="match status" value="2"/>
</dbReference>
<accession>A0A6M8J0E4</accession>
<evidence type="ECO:0000313" key="3">
    <source>
        <dbReference type="EMBL" id="QKF07430.1"/>
    </source>
</evidence>
<dbReference type="PANTHER" id="PTHR42887:SF2">
    <property type="entry name" value="OS12G0638800 PROTEIN"/>
    <property type="match status" value="1"/>
</dbReference>
<feature type="region of interest" description="Disordered" evidence="1">
    <location>
        <begin position="482"/>
        <end position="501"/>
    </location>
</feature>
<sequence>MNTIAIIGGGAAGLTAAIAAAEAGARARIACRVIVYERDDRVGRSILATGNGRCNVSNALLATDPAETARYYNAPFVRAALAQLARLQRDDGGVPASAQARGKSAAAAGAPAWTASDLRGACDSDAGGSAEPKSLALDADPVLAFLADRGLQLRQEGQGRLYPAANKAASVLEVLRAAAARSGVIEQLNWPVSSIEAPRREGGPFTLRSGSGEFARADAVVVAVGGKGVAQLGLDHLGMRVLRTRLVLGPLRTDVGLTRELDNIRVRCVASLHRAGAPDAPAVVELPGEVLFRSYGLSGIAVFDLSRAAWPGDTVALNLLPCPADQAEDFLRARCQRLVEVSLGTRITCEDAVRGLVLPRVAEAVAKRAGVRLHDRCQGPTLSALARALSRVTFEVQGMGDANQCQVHRGGIDVDAVDPLTLRAQAVPGLFVAGEALDVDGPCGGYNLHWAWGSGLLAGIGAAAHCEAAARGGFVARPKAAAHRGAPASVGDEGSSQGSAS</sequence>
<keyword evidence="4" id="KW-1185">Reference proteome</keyword>
<dbReference type="Proteomes" id="UP000503297">
    <property type="component" value="Chromosome"/>
</dbReference>
<reference evidence="4" key="1">
    <citation type="submission" date="2020-05" db="EMBL/GenBank/DDBJ databases">
        <title>Novel species in genus Nocardioides.</title>
        <authorList>
            <person name="Zhang G."/>
        </authorList>
    </citation>
    <scope>NUCLEOTIDE SEQUENCE [LARGE SCALE GENOMIC DNA]</scope>
    <source>
        <strain evidence="4">zg-1050</strain>
    </source>
</reference>
<gene>
    <name evidence="3" type="ORF">HLV38_04330</name>
</gene>